<comment type="caution">
    <text evidence="3">The sequence shown here is derived from an EMBL/GenBank/DDBJ whole genome shotgun (WGS) entry which is preliminary data.</text>
</comment>
<sequence length="284" mass="30063">MGSLVFTIANQKGGVGKTTTAVNLAAALADKKIPVLLVDLDPQANATSALGIEKEEGRSLYGPLHGEGAALDMIVATDVKNLSLIPSEEDLAAAEIELAQTENYLARLRAVLEPVKASGRFRVIIIDCPPSMGMLSMNSLAAADHLLIALQCEYMALEGLGQILRNVERIKEAGVNAALSVGGIVMTMYDIRTNLSRQVVDEVRQHLPDKIFNTVIPRTVRLSEAPSFGKTIFAYDPLSPGASAYKNLAREISARFEIGGAAPARPPAAIEPPAVPPPASAETT</sequence>
<dbReference type="InterPro" id="IPR027417">
    <property type="entry name" value="P-loop_NTPase"/>
</dbReference>
<dbReference type="SUPFAM" id="SSF52540">
    <property type="entry name" value="P-loop containing nucleoside triphosphate hydrolases"/>
    <property type="match status" value="1"/>
</dbReference>
<dbReference type="CDD" id="cd02042">
    <property type="entry name" value="ParAB_family"/>
    <property type="match status" value="1"/>
</dbReference>
<reference evidence="3 4" key="1">
    <citation type="submission" date="2016-01" db="EMBL/GenBank/DDBJ databases">
        <title>High potential of lignocellulose degradation of a new Verrucomicrobia species.</title>
        <authorList>
            <person name="Wang Y."/>
            <person name="Shi Y."/>
            <person name="Qiu Z."/>
            <person name="Liu S."/>
            <person name="Yang H."/>
        </authorList>
    </citation>
    <scope>NUCLEOTIDE SEQUENCE [LARGE SCALE GENOMIC DNA]</scope>
    <source>
        <strain evidence="3 4">TSB47</strain>
    </source>
</reference>
<gene>
    <name evidence="3" type="ORF">AW736_04355</name>
</gene>
<dbReference type="EMBL" id="LRRQ01000035">
    <property type="protein sequence ID" value="OAM91216.1"/>
    <property type="molecule type" value="Genomic_DNA"/>
</dbReference>
<dbReference type="OrthoDB" id="9815116at2"/>
<dbReference type="RefSeq" id="WP_068769018.1">
    <property type="nucleotide sequence ID" value="NZ_CP109796.1"/>
</dbReference>
<dbReference type="AlphaFoldDB" id="A0A178IQ34"/>
<evidence type="ECO:0000256" key="1">
    <source>
        <dbReference type="SAM" id="MobiDB-lite"/>
    </source>
</evidence>
<evidence type="ECO:0000259" key="2">
    <source>
        <dbReference type="Pfam" id="PF13614"/>
    </source>
</evidence>
<dbReference type="Pfam" id="PF13614">
    <property type="entry name" value="AAA_31"/>
    <property type="match status" value="1"/>
</dbReference>
<dbReference type="PANTHER" id="PTHR13696">
    <property type="entry name" value="P-LOOP CONTAINING NUCLEOSIDE TRIPHOSPHATE HYDROLASE"/>
    <property type="match status" value="1"/>
</dbReference>
<evidence type="ECO:0000313" key="3">
    <source>
        <dbReference type="EMBL" id="OAM91216.1"/>
    </source>
</evidence>
<feature type="compositionally biased region" description="Pro residues" evidence="1">
    <location>
        <begin position="264"/>
        <end position="284"/>
    </location>
</feature>
<proteinExistence type="predicted"/>
<accession>A0A178IQ34</accession>
<organism evidence="3 4">
    <name type="scientific">Termitidicoccus mucosus</name>
    <dbReference type="NCBI Taxonomy" id="1184151"/>
    <lineage>
        <taxon>Bacteria</taxon>
        <taxon>Pseudomonadati</taxon>
        <taxon>Verrucomicrobiota</taxon>
        <taxon>Opitutia</taxon>
        <taxon>Opitutales</taxon>
        <taxon>Opitutaceae</taxon>
        <taxon>Termitidicoccus</taxon>
    </lineage>
</organism>
<dbReference type="InterPro" id="IPR050678">
    <property type="entry name" value="DNA_Partitioning_ATPase"/>
</dbReference>
<dbReference type="FunFam" id="3.40.50.300:FF:000285">
    <property type="entry name" value="Sporulation initiation inhibitor Soj"/>
    <property type="match status" value="1"/>
</dbReference>
<feature type="region of interest" description="Disordered" evidence="1">
    <location>
        <begin position="263"/>
        <end position="284"/>
    </location>
</feature>
<evidence type="ECO:0000313" key="4">
    <source>
        <dbReference type="Proteomes" id="UP000078486"/>
    </source>
</evidence>
<feature type="domain" description="AAA" evidence="2">
    <location>
        <begin position="5"/>
        <end position="180"/>
    </location>
</feature>
<name>A0A178IQ34_9BACT</name>
<protein>
    <submittedName>
        <fullName evidence="3">Sporulation initiation inhibitor Soj</fullName>
    </submittedName>
</protein>
<dbReference type="PANTHER" id="PTHR13696:SF52">
    <property type="entry name" value="PARA FAMILY PROTEIN CT_582"/>
    <property type="match status" value="1"/>
</dbReference>
<dbReference type="InterPro" id="IPR025669">
    <property type="entry name" value="AAA_dom"/>
</dbReference>
<keyword evidence="4" id="KW-1185">Reference proteome</keyword>
<dbReference type="Gene3D" id="3.40.50.300">
    <property type="entry name" value="P-loop containing nucleotide triphosphate hydrolases"/>
    <property type="match status" value="1"/>
</dbReference>
<dbReference type="Proteomes" id="UP000078486">
    <property type="component" value="Unassembled WGS sequence"/>
</dbReference>
<dbReference type="STRING" id="1184151.AW736_04355"/>